<evidence type="ECO:0000313" key="3">
    <source>
        <dbReference type="Proteomes" id="UP000078272"/>
    </source>
</evidence>
<dbReference type="InterPro" id="IPR032710">
    <property type="entry name" value="NTF2-like_dom_sf"/>
</dbReference>
<reference evidence="2 3" key="1">
    <citation type="journal article" date="2016" name="Front. Microbiol.">
        <title>Genomic Resource of Rice Seed Associated Bacteria.</title>
        <authorList>
            <person name="Midha S."/>
            <person name="Bansal K."/>
            <person name="Sharma S."/>
            <person name="Kumar N."/>
            <person name="Patil P.P."/>
            <person name="Chaudhry V."/>
            <person name="Patil P.B."/>
        </authorList>
    </citation>
    <scope>NUCLEOTIDE SEQUENCE [LARGE SCALE GENOMIC DNA]</scope>
    <source>
        <strain evidence="2 3">NS226</strain>
    </source>
</reference>
<keyword evidence="2" id="KW-0413">Isomerase</keyword>
<evidence type="ECO:0000313" key="2">
    <source>
        <dbReference type="EMBL" id="KTQ97165.1"/>
    </source>
</evidence>
<proteinExistence type="predicted"/>
<evidence type="ECO:0000259" key="1">
    <source>
        <dbReference type="Pfam" id="PF12680"/>
    </source>
</evidence>
<dbReference type="STRING" id="401562.NS365_21910"/>
<organism evidence="2 3">
    <name type="scientific">Aureimonas ureilytica</name>
    <dbReference type="NCBI Taxonomy" id="401562"/>
    <lineage>
        <taxon>Bacteria</taxon>
        <taxon>Pseudomonadati</taxon>
        <taxon>Pseudomonadota</taxon>
        <taxon>Alphaproteobacteria</taxon>
        <taxon>Hyphomicrobiales</taxon>
        <taxon>Aurantimonadaceae</taxon>
        <taxon>Aureimonas</taxon>
    </lineage>
</organism>
<protein>
    <submittedName>
        <fullName evidence="2">Ketosteroid isomerase</fullName>
    </submittedName>
</protein>
<dbReference type="PANTHER" id="PTHR41252">
    <property type="entry name" value="BLR2505 PROTEIN"/>
    <property type="match status" value="1"/>
</dbReference>
<dbReference type="InterPro" id="IPR037401">
    <property type="entry name" value="SnoaL-like"/>
</dbReference>
<dbReference type="RefSeq" id="WP_058634141.1">
    <property type="nucleotide sequence ID" value="NZ_LDPZ01000011.1"/>
</dbReference>
<gene>
    <name evidence="2" type="ORF">NS226_05390</name>
</gene>
<sequence>MSPLDTIQRLYAGFASADLPAVLAGMAPDIEWTEAEGYPYAGTFHGPQAIVDGVFIRLATEWEGYQAVPDRYVSEGDEVIALGHYSGTYKATGKSFRAPFVHAWTVRGGKIVRFVQYVDTVLVQRALQP</sequence>
<dbReference type="Gene3D" id="3.10.450.50">
    <property type="match status" value="1"/>
</dbReference>
<dbReference type="SUPFAM" id="SSF54427">
    <property type="entry name" value="NTF2-like"/>
    <property type="match status" value="1"/>
</dbReference>
<comment type="caution">
    <text evidence="2">The sequence shown here is derived from an EMBL/GenBank/DDBJ whole genome shotgun (WGS) entry which is preliminary data.</text>
</comment>
<dbReference type="Pfam" id="PF12680">
    <property type="entry name" value="SnoaL_2"/>
    <property type="match status" value="1"/>
</dbReference>
<accession>A0A175RBB8</accession>
<dbReference type="EMBL" id="LDPZ01000011">
    <property type="protein sequence ID" value="KTQ97165.1"/>
    <property type="molecule type" value="Genomic_DNA"/>
</dbReference>
<dbReference type="eggNOG" id="COG3631">
    <property type="taxonomic scope" value="Bacteria"/>
</dbReference>
<dbReference type="OrthoDB" id="8451859at2"/>
<name>A0A175RBB8_9HYPH</name>
<dbReference type="AlphaFoldDB" id="A0A175RBB8"/>
<dbReference type="Proteomes" id="UP000078272">
    <property type="component" value="Unassembled WGS sequence"/>
</dbReference>
<dbReference type="PATRIC" id="fig|401562.3.peg.322"/>
<feature type="domain" description="SnoaL-like" evidence="1">
    <location>
        <begin position="7"/>
        <end position="113"/>
    </location>
</feature>
<dbReference type="PANTHER" id="PTHR41252:SF1">
    <property type="entry name" value="BLR2505 PROTEIN"/>
    <property type="match status" value="1"/>
</dbReference>
<dbReference type="GO" id="GO:0016853">
    <property type="term" value="F:isomerase activity"/>
    <property type="evidence" value="ECO:0007669"/>
    <property type="project" value="UniProtKB-KW"/>
</dbReference>